<feature type="signal peptide" evidence="2">
    <location>
        <begin position="1"/>
        <end position="24"/>
    </location>
</feature>
<dbReference type="Pfam" id="PF14125">
    <property type="entry name" value="DUF4292"/>
    <property type="match status" value="1"/>
</dbReference>
<accession>A0A096AQE5</accession>
<dbReference type="EMBL" id="JRNR01000066">
    <property type="protein sequence ID" value="KGF48926.1"/>
    <property type="molecule type" value="Genomic_DNA"/>
</dbReference>
<evidence type="ECO:0000313" key="3">
    <source>
        <dbReference type="EMBL" id="KGF48926.1"/>
    </source>
</evidence>
<gene>
    <name evidence="3" type="ORF">HMPREF0654_07135</name>
</gene>
<feature type="region of interest" description="Disordered" evidence="1">
    <location>
        <begin position="25"/>
        <end position="47"/>
    </location>
</feature>
<dbReference type="Proteomes" id="UP000029538">
    <property type="component" value="Unassembled WGS sequence"/>
</dbReference>
<reference evidence="3 4" key="1">
    <citation type="submission" date="2014-07" db="EMBL/GenBank/DDBJ databases">
        <authorList>
            <person name="McCorrison J."/>
            <person name="Sanka R."/>
            <person name="Torralba M."/>
            <person name="Gillis M."/>
            <person name="Haft D.H."/>
            <person name="Methe B."/>
            <person name="Sutton G."/>
            <person name="Nelson K.E."/>
        </authorList>
    </citation>
    <scope>NUCLEOTIDE SEQUENCE [LARGE SCALE GENOMIC DNA]</scope>
    <source>
        <strain evidence="3 4">DNF00882</strain>
    </source>
</reference>
<evidence type="ECO:0000256" key="1">
    <source>
        <dbReference type="SAM" id="MobiDB-lite"/>
    </source>
</evidence>
<keyword evidence="2" id="KW-0732">Signal</keyword>
<evidence type="ECO:0008006" key="5">
    <source>
        <dbReference type="Google" id="ProtNLM"/>
    </source>
</evidence>
<proteinExistence type="predicted"/>
<dbReference type="RefSeq" id="WP_036883478.1">
    <property type="nucleotide sequence ID" value="NZ_JRNR01000066.1"/>
</dbReference>
<feature type="chain" id="PRO_5001917308" description="Phage tail protein" evidence="2">
    <location>
        <begin position="25"/>
        <end position="307"/>
    </location>
</feature>
<dbReference type="AlphaFoldDB" id="A0A096AQE5"/>
<organism evidence="3 4">
    <name type="scientific">Prevotella disiens DNF00882</name>
    <dbReference type="NCBI Taxonomy" id="1401075"/>
    <lineage>
        <taxon>Bacteria</taxon>
        <taxon>Pseudomonadati</taxon>
        <taxon>Bacteroidota</taxon>
        <taxon>Bacteroidia</taxon>
        <taxon>Bacteroidales</taxon>
        <taxon>Prevotellaceae</taxon>
        <taxon>Prevotella</taxon>
    </lineage>
</organism>
<dbReference type="PROSITE" id="PS51257">
    <property type="entry name" value="PROKAR_LIPOPROTEIN"/>
    <property type="match status" value="1"/>
</dbReference>
<evidence type="ECO:0000313" key="4">
    <source>
        <dbReference type="Proteomes" id="UP000029538"/>
    </source>
</evidence>
<dbReference type="InterPro" id="IPR025634">
    <property type="entry name" value="DUF4292"/>
</dbReference>
<sequence>MKIKNIYIAAVIAAVLASCGTQKAVVKPTTTPKPTPTNATAGQEKKQAEQEKKQQLQYVQRVSDLALYQKNVVSNLSFTVNTGKKEITVPGILHMRKDEVIRLQLLIPLLRSEVGRIEFTKDYVLFIDRMHKQYVKAKYTDVAFLKNNGINFYSLQALFWNQLFIPGEQRVGEHSLEAFNVDAAALKAPNKGMIPITLKEEKMTYRWLTEALSGFINQAEAKYTSPNHGVSTLTWNYSDFKPFGSKKFPCRHEVLIKTPIAKGQKTISATFELEGLSDNANWESFTTPSSKYEQVGVEEILGKLMQL</sequence>
<evidence type="ECO:0000256" key="2">
    <source>
        <dbReference type="SAM" id="SignalP"/>
    </source>
</evidence>
<protein>
    <recommendedName>
        <fullName evidence="5">Phage tail protein</fullName>
    </recommendedName>
</protein>
<comment type="caution">
    <text evidence="3">The sequence shown here is derived from an EMBL/GenBank/DDBJ whole genome shotgun (WGS) entry which is preliminary data.</text>
</comment>
<name>A0A096AQE5_9BACT</name>